<protein>
    <recommendedName>
        <fullName evidence="1">F-box domain-containing protein</fullName>
    </recommendedName>
</protein>
<evidence type="ECO:0000313" key="5">
    <source>
        <dbReference type="Proteomes" id="UP000663848"/>
    </source>
</evidence>
<evidence type="ECO:0000313" key="2">
    <source>
        <dbReference type="EMBL" id="CAF3609814.1"/>
    </source>
</evidence>
<evidence type="ECO:0000313" key="3">
    <source>
        <dbReference type="EMBL" id="CAF4625103.1"/>
    </source>
</evidence>
<dbReference type="Proteomes" id="UP000663848">
    <property type="component" value="Unassembled WGS sequence"/>
</dbReference>
<dbReference type="Pfam" id="PF12937">
    <property type="entry name" value="F-box-like"/>
    <property type="match status" value="1"/>
</dbReference>
<sequence>MAKHVPACFLTLPVEIAYRILDNLDELTLLCSTRNVCQRLNMITETYHRYQ</sequence>
<accession>A0A821PJS5</accession>
<reference evidence="4" key="1">
    <citation type="submission" date="2021-02" db="EMBL/GenBank/DDBJ databases">
        <authorList>
            <person name="Nowell W R."/>
        </authorList>
    </citation>
    <scope>NUCLEOTIDE SEQUENCE</scope>
</reference>
<evidence type="ECO:0000313" key="4">
    <source>
        <dbReference type="EMBL" id="CAF4807417.1"/>
    </source>
</evidence>
<dbReference type="InterPro" id="IPR036047">
    <property type="entry name" value="F-box-like_dom_sf"/>
</dbReference>
<dbReference type="SUPFAM" id="SSF81383">
    <property type="entry name" value="F-box domain"/>
    <property type="match status" value="1"/>
</dbReference>
<comment type="caution">
    <text evidence="4">The sequence shown here is derived from an EMBL/GenBank/DDBJ whole genome shotgun (WGS) entry which is preliminary data.</text>
</comment>
<dbReference type="AlphaFoldDB" id="A0A821PJS5"/>
<dbReference type="PROSITE" id="PS50181">
    <property type="entry name" value="FBOX"/>
    <property type="match status" value="1"/>
</dbReference>
<dbReference type="Proteomes" id="UP000663862">
    <property type="component" value="Unassembled WGS sequence"/>
</dbReference>
<feature type="non-terminal residue" evidence="4">
    <location>
        <position position="51"/>
    </location>
</feature>
<dbReference type="EMBL" id="CAJOBR010005121">
    <property type="protein sequence ID" value="CAF4807417.1"/>
    <property type="molecule type" value="Genomic_DNA"/>
</dbReference>
<name>A0A821PJS5_9BILA</name>
<dbReference type="Proteomes" id="UP000663869">
    <property type="component" value="Unassembled WGS sequence"/>
</dbReference>
<dbReference type="EMBL" id="CAJOBQ010004029">
    <property type="protein sequence ID" value="CAF4625103.1"/>
    <property type="molecule type" value="Genomic_DNA"/>
</dbReference>
<dbReference type="EMBL" id="CAJNYU010002888">
    <property type="protein sequence ID" value="CAF3609814.1"/>
    <property type="molecule type" value="Genomic_DNA"/>
</dbReference>
<proteinExistence type="predicted"/>
<dbReference type="InterPro" id="IPR001810">
    <property type="entry name" value="F-box_dom"/>
</dbReference>
<gene>
    <name evidence="2" type="ORF">FME351_LOCUS22386</name>
    <name evidence="4" type="ORF">QYT958_LOCUS24248</name>
    <name evidence="3" type="ORF">TSG867_LOCUS29265</name>
</gene>
<organism evidence="4 5">
    <name type="scientific">Rotaria socialis</name>
    <dbReference type="NCBI Taxonomy" id="392032"/>
    <lineage>
        <taxon>Eukaryota</taxon>
        <taxon>Metazoa</taxon>
        <taxon>Spiralia</taxon>
        <taxon>Gnathifera</taxon>
        <taxon>Rotifera</taxon>
        <taxon>Eurotatoria</taxon>
        <taxon>Bdelloidea</taxon>
        <taxon>Philodinida</taxon>
        <taxon>Philodinidae</taxon>
        <taxon>Rotaria</taxon>
    </lineage>
</organism>
<feature type="domain" description="F-box" evidence="1">
    <location>
        <begin position="6"/>
        <end position="51"/>
    </location>
</feature>
<evidence type="ECO:0000259" key="1">
    <source>
        <dbReference type="PROSITE" id="PS50181"/>
    </source>
</evidence>